<protein>
    <submittedName>
        <fullName evidence="1">Uncharacterized protein</fullName>
    </submittedName>
</protein>
<reference evidence="1" key="2">
    <citation type="submission" date="2021-09" db="EMBL/GenBank/DDBJ databases">
        <authorList>
            <person name="Gilroy R."/>
        </authorList>
    </citation>
    <scope>NUCLEOTIDE SEQUENCE</scope>
    <source>
        <strain evidence="1">CHK139-4039</strain>
    </source>
</reference>
<gene>
    <name evidence="1" type="ORF">K8V74_03420</name>
</gene>
<comment type="caution">
    <text evidence="1">The sequence shown here is derived from an EMBL/GenBank/DDBJ whole genome shotgun (WGS) entry which is preliminary data.</text>
</comment>
<dbReference type="EMBL" id="DYXR01000104">
    <property type="protein sequence ID" value="HJE76976.1"/>
    <property type="molecule type" value="Genomic_DNA"/>
</dbReference>
<evidence type="ECO:0000313" key="1">
    <source>
        <dbReference type="EMBL" id="HJE76976.1"/>
    </source>
</evidence>
<name>A0A9D2ZWB3_BREEP</name>
<dbReference type="AlphaFoldDB" id="A0A9D2ZWB3"/>
<organism evidence="1 2">
    <name type="scientific">Brevibacterium epidermidis</name>
    <dbReference type="NCBI Taxonomy" id="1698"/>
    <lineage>
        <taxon>Bacteria</taxon>
        <taxon>Bacillati</taxon>
        <taxon>Actinomycetota</taxon>
        <taxon>Actinomycetes</taxon>
        <taxon>Micrococcales</taxon>
        <taxon>Brevibacteriaceae</taxon>
        <taxon>Brevibacterium</taxon>
    </lineage>
</organism>
<dbReference type="Proteomes" id="UP000743760">
    <property type="component" value="Unassembled WGS sequence"/>
</dbReference>
<evidence type="ECO:0000313" key="2">
    <source>
        <dbReference type="Proteomes" id="UP000743760"/>
    </source>
</evidence>
<reference evidence="1" key="1">
    <citation type="journal article" date="2021" name="PeerJ">
        <title>Extensive microbial diversity within the chicken gut microbiome revealed by metagenomics and culture.</title>
        <authorList>
            <person name="Gilroy R."/>
            <person name="Ravi A."/>
            <person name="Getino M."/>
            <person name="Pursley I."/>
            <person name="Horton D.L."/>
            <person name="Alikhan N.F."/>
            <person name="Baker D."/>
            <person name="Gharbi K."/>
            <person name="Hall N."/>
            <person name="Watson M."/>
            <person name="Adriaenssens E.M."/>
            <person name="Foster-Nyarko E."/>
            <person name="Jarju S."/>
            <person name="Secka A."/>
            <person name="Antonio M."/>
            <person name="Oren A."/>
            <person name="Chaudhuri R.R."/>
            <person name="La Ragione R."/>
            <person name="Hildebrand F."/>
            <person name="Pallen M.J."/>
        </authorList>
    </citation>
    <scope>NUCLEOTIDE SEQUENCE</scope>
    <source>
        <strain evidence="1">CHK139-4039</strain>
    </source>
</reference>
<accession>A0A9D2ZWB3</accession>
<proteinExistence type="predicted"/>
<sequence>MERAVLKPNLPELEAVEFEIQLLNARIERARKHYAEFGEVWAEYLSDRPHSLEHTGEEDGTVVVRLQRTVPLPVALSISFGEFLYELRAALDNCLYAAAVLVSGQNPPPSANRLEWPIRLTRKDWKDQVKRYQDLPPELVSALEAIQPYHATRPGWNSLGILHDLARVDRHRSPHGLGLYLAHLRMVVDQSRIEVINFSQAQFIDQGYELVRLRVRQGTVLSPENFDLELEFDVDVTDVSQVTGPSGAIGRPWGPLSKRMCSLVKAVDEYTTALIALAVDHRE</sequence>